<keyword evidence="7" id="KW-1185">Reference proteome</keyword>
<evidence type="ECO:0000313" key="6">
    <source>
        <dbReference type="EMBL" id="KAJ1356740.1"/>
    </source>
</evidence>
<name>A0AAD5QPG6_PARTN</name>
<comment type="caution">
    <text evidence="6">The sequence shown here is derived from an EMBL/GenBank/DDBJ whole genome shotgun (WGS) entry which is preliminary data.</text>
</comment>
<evidence type="ECO:0000259" key="5">
    <source>
        <dbReference type="Pfam" id="PF02780"/>
    </source>
</evidence>
<dbReference type="Pfam" id="PF02780">
    <property type="entry name" value="Transketolase_C"/>
    <property type="match status" value="1"/>
</dbReference>
<keyword evidence="4" id="KW-0670">Pyruvate</keyword>
<gene>
    <name evidence="6" type="ORF">KIN20_014491</name>
</gene>
<evidence type="ECO:0000256" key="4">
    <source>
        <dbReference type="RuleBase" id="RU364074"/>
    </source>
</evidence>
<dbReference type="InterPro" id="IPR033248">
    <property type="entry name" value="Transketolase_C"/>
</dbReference>
<comment type="catalytic activity">
    <reaction evidence="4">
        <text>N(6)-[(R)-lipoyl]-L-lysyl-[protein] + pyruvate + H(+) = N(6)-[(R)-S(8)-acetyldihydrolipoyl]-L-lysyl-[protein] + CO2</text>
        <dbReference type="Rhea" id="RHEA:19189"/>
        <dbReference type="Rhea" id="RHEA-COMP:10474"/>
        <dbReference type="Rhea" id="RHEA-COMP:10478"/>
        <dbReference type="ChEBI" id="CHEBI:15361"/>
        <dbReference type="ChEBI" id="CHEBI:15378"/>
        <dbReference type="ChEBI" id="CHEBI:16526"/>
        <dbReference type="ChEBI" id="CHEBI:83099"/>
        <dbReference type="ChEBI" id="CHEBI:83111"/>
        <dbReference type="EC" id="1.2.4.1"/>
    </reaction>
</comment>
<dbReference type="InterPro" id="IPR009014">
    <property type="entry name" value="Transketo_C/PFOR_II"/>
</dbReference>
<dbReference type="EMBL" id="JAHQIW010002869">
    <property type="protein sequence ID" value="KAJ1356740.1"/>
    <property type="molecule type" value="Genomic_DNA"/>
</dbReference>
<proteinExistence type="predicted"/>
<accession>A0AAD5QPG6</accession>
<comment type="function">
    <text evidence="4">The pyruvate dehydrogenase complex catalyzes the overall conversion of pyruvate to acetyl-CoA and CO2.</text>
</comment>
<keyword evidence="2 4" id="KW-0560">Oxidoreductase</keyword>
<dbReference type="Proteomes" id="UP001196413">
    <property type="component" value="Unassembled WGS sequence"/>
</dbReference>
<sequence length="63" mass="7022">MGAEISAQVSESEVWDYLKAPILRVCGADVPMPYAQHLEEEVIPNVTHIVTTCEKSLNHKSKK</sequence>
<evidence type="ECO:0000313" key="7">
    <source>
        <dbReference type="Proteomes" id="UP001196413"/>
    </source>
</evidence>
<dbReference type="SUPFAM" id="SSF52922">
    <property type="entry name" value="TK C-terminal domain-like"/>
    <property type="match status" value="1"/>
</dbReference>
<dbReference type="AlphaFoldDB" id="A0AAD5QPG6"/>
<evidence type="ECO:0000256" key="1">
    <source>
        <dbReference type="ARBA" id="ARBA00001964"/>
    </source>
</evidence>
<dbReference type="InterPro" id="IPR027110">
    <property type="entry name" value="PDHB_mito-type"/>
</dbReference>
<evidence type="ECO:0000256" key="3">
    <source>
        <dbReference type="ARBA" id="ARBA00023052"/>
    </source>
</evidence>
<dbReference type="GO" id="GO:0006086">
    <property type="term" value="P:pyruvate decarboxylation to acetyl-CoA"/>
    <property type="evidence" value="ECO:0007669"/>
    <property type="project" value="InterPro"/>
</dbReference>
<keyword evidence="3 4" id="KW-0786">Thiamine pyrophosphate</keyword>
<dbReference type="GO" id="GO:0004739">
    <property type="term" value="F:pyruvate dehydrogenase (acetyl-transferring) activity"/>
    <property type="evidence" value="ECO:0007669"/>
    <property type="project" value="UniProtKB-UniRule"/>
</dbReference>
<dbReference type="PANTHER" id="PTHR11624:SF96">
    <property type="entry name" value="PYRUVATE DEHYDROGENASE E1 COMPONENT SUBUNIT BETA, MITOCHONDRIAL"/>
    <property type="match status" value="1"/>
</dbReference>
<organism evidence="6 7">
    <name type="scientific">Parelaphostrongylus tenuis</name>
    <name type="common">Meningeal worm</name>
    <dbReference type="NCBI Taxonomy" id="148309"/>
    <lineage>
        <taxon>Eukaryota</taxon>
        <taxon>Metazoa</taxon>
        <taxon>Ecdysozoa</taxon>
        <taxon>Nematoda</taxon>
        <taxon>Chromadorea</taxon>
        <taxon>Rhabditida</taxon>
        <taxon>Rhabditina</taxon>
        <taxon>Rhabditomorpha</taxon>
        <taxon>Strongyloidea</taxon>
        <taxon>Metastrongylidae</taxon>
        <taxon>Parelaphostrongylus</taxon>
    </lineage>
</organism>
<dbReference type="EC" id="1.2.4.1" evidence="4"/>
<feature type="domain" description="Transketolase C-terminal" evidence="5">
    <location>
        <begin position="1"/>
        <end position="49"/>
    </location>
</feature>
<reference evidence="6" key="1">
    <citation type="submission" date="2021-06" db="EMBL/GenBank/DDBJ databases">
        <title>Parelaphostrongylus tenuis whole genome reference sequence.</title>
        <authorList>
            <person name="Garwood T.J."/>
            <person name="Larsen P.A."/>
            <person name="Fountain-Jones N.M."/>
            <person name="Garbe J.R."/>
            <person name="Macchietto M.G."/>
            <person name="Kania S.A."/>
            <person name="Gerhold R.W."/>
            <person name="Richards J.E."/>
            <person name="Wolf T.M."/>
        </authorList>
    </citation>
    <scope>NUCLEOTIDE SEQUENCE</scope>
    <source>
        <strain evidence="6">MNPRO001-30</strain>
        <tissue evidence="6">Meninges</tissue>
    </source>
</reference>
<dbReference type="Gene3D" id="3.40.50.920">
    <property type="match status" value="1"/>
</dbReference>
<dbReference type="PANTHER" id="PTHR11624">
    <property type="entry name" value="DEHYDROGENASE RELATED"/>
    <property type="match status" value="1"/>
</dbReference>
<evidence type="ECO:0000256" key="2">
    <source>
        <dbReference type="ARBA" id="ARBA00023002"/>
    </source>
</evidence>
<protein>
    <recommendedName>
        <fullName evidence="4">Pyruvate dehydrogenase E1 component subunit beta</fullName>
        <ecNumber evidence="4">1.2.4.1</ecNumber>
    </recommendedName>
</protein>
<comment type="cofactor">
    <cofactor evidence="1 4">
        <name>thiamine diphosphate</name>
        <dbReference type="ChEBI" id="CHEBI:58937"/>
    </cofactor>
</comment>